<dbReference type="RefSeq" id="WP_044228322.1">
    <property type="nucleotide sequence ID" value="NZ_JRYR02000001.1"/>
</dbReference>
<sequence>MKKTTMLMSLLMTLLCISSFAQTKNITLENIWSEYKFYPNSVNSVRWMNDGGFYSSLKKNQIIKNNVATGEAVATIIDGNDLDIKIAGYSFSADESQVLLMTEREAIYRRSFKAEYFIYNFGSKKLTKLSDNGKQSYATLSPDGKKVAFVRENNLFVVDLASMKETQLTKDGKFNHIINGSADWVYEEEFSMAKAFAWSPDSEKIAYQTFDETEVPEYNMQYWGQLYPVDYRFKYPKAGEKNSIVSVSVVNLTSGKHQKMDIGKETDIYIPRIQWTQDASILSMIRMNRLQNKLEVLHASALTGSSEVILSEEAKTYVDLDYNDDLTYLKDGKHFIYTSEQDGFKHIYLYDINGKLVRQITNGDWEVTSIVGINENIKKPVIYYISNEENDLDRDFYAIDLYGKKKVRLSTKAGQTLVNMSHDFSYYIAVHSNANEVSTTSLFKTKKNQLVKVLVDNANFSKTIEEYGFVNKELFTFKTEDDIELYGYMLKPANFDASKKYPVLMFQYSGPGSNQVANSWGGSNYAWHQMLTQKGYIVCVVDPRGTGSRGRDFKHVTYKQLGKYEAIDQIATAKWLGEQNYVDAGRIGIWGWSFGGYMSSLCLFTGADYFKMAIAVAPVTNWRYYDTIYTERFQALPQDNASGYDDNSPIHHVDKLKGKFFLVHGTGDDNVHVQNSFDLSSALINANKQFREFYYPNRNHGIYGGNTRLHLYTQMTEFVENNL</sequence>
<accession>A0A1S1Z5L7</accession>
<feature type="chain" id="PRO_5010167669" evidence="2">
    <location>
        <begin position="22"/>
        <end position="723"/>
    </location>
</feature>
<dbReference type="InterPro" id="IPR002469">
    <property type="entry name" value="Peptidase_S9B_N"/>
</dbReference>
<dbReference type="OrthoDB" id="9812921at2"/>
<proteinExistence type="predicted"/>
<name>A0A1S1Z5L7_FLAPC</name>
<dbReference type="Pfam" id="PF00326">
    <property type="entry name" value="Peptidase_S9"/>
    <property type="match status" value="1"/>
</dbReference>
<dbReference type="GO" id="GO:0006508">
    <property type="term" value="P:proteolysis"/>
    <property type="evidence" value="ECO:0007669"/>
    <property type="project" value="InterPro"/>
</dbReference>
<dbReference type="Pfam" id="PF00930">
    <property type="entry name" value="DPPIV_N"/>
    <property type="match status" value="1"/>
</dbReference>
<evidence type="ECO:0000256" key="1">
    <source>
        <dbReference type="ARBA" id="ARBA00023180"/>
    </source>
</evidence>
<dbReference type="InterPro" id="IPR029058">
    <property type="entry name" value="AB_hydrolase_fold"/>
</dbReference>
<evidence type="ECO:0000256" key="2">
    <source>
        <dbReference type="SAM" id="SignalP"/>
    </source>
</evidence>
<dbReference type="GO" id="GO:0008236">
    <property type="term" value="F:serine-type peptidase activity"/>
    <property type="evidence" value="ECO:0007669"/>
    <property type="project" value="InterPro"/>
</dbReference>
<reference evidence="5 6" key="1">
    <citation type="journal article" date="2012" name="Int. J. Syst. Evol. Microbiol.">
        <title>Flammeovirga pacifica sp. nov., isolated from deep-sea sediment.</title>
        <authorList>
            <person name="Xu H."/>
            <person name="Fu Y."/>
            <person name="Yang N."/>
            <person name="Ding Z."/>
            <person name="Lai Q."/>
            <person name="Zeng R."/>
        </authorList>
    </citation>
    <scope>NUCLEOTIDE SEQUENCE [LARGE SCALE GENOMIC DNA]</scope>
    <source>
        <strain evidence="6">DSM 24597 / LMG 26175 / WPAGA1</strain>
    </source>
</reference>
<dbReference type="Proteomes" id="UP000179797">
    <property type="component" value="Unassembled WGS sequence"/>
</dbReference>
<comment type="caution">
    <text evidence="5">The sequence shown here is derived from an EMBL/GenBank/DDBJ whole genome shotgun (WGS) entry which is preliminary data.</text>
</comment>
<dbReference type="Gene3D" id="3.40.50.1820">
    <property type="entry name" value="alpha/beta hydrolase"/>
    <property type="match status" value="1"/>
</dbReference>
<keyword evidence="1" id="KW-0325">Glycoprotein</keyword>
<dbReference type="InterPro" id="IPR050278">
    <property type="entry name" value="Serine_Prot_S9B/DPPIV"/>
</dbReference>
<organism evidence="5 6">
    <name type="scientific">Flammeovirga pacifica</name>
    <dbReference type="NCBI Taxonomy" id="915059"/>
    <lineage>
        <taxon>Bacteria</taxon>
        <taxon>Pseudomonadati</taxon>
        <taxon>Bacteroidota</taxon>
        <taxon>Cytophagia</taxon>
        <taxon>Cytophagales</taxon>
        <taxon>Flammeovirgaceae</taxon>
        <taxon>Flammeovirga</taxon>
    </lineage>
</organism>
<evidence type="ECO:0000259" key="3">
    <source>
        <dbReference type="Pfam" id="PF00326"/>
    </source>
</evidence>
<gene>
    <name evidence="5" type="ORF">NH26_15635</name>
</gene>
<keyword evidence="2" id="KW-0732">Signal</keyword>
<dbReference type="STRING" id="915059.NH26_15635"/>
<dbReference type="SUPFAM" id="SSF82171">
    <property type="entry name" value="DPP6 N-terminal domain-like"/>
    <property type="match status" value="1"/>
</dbReference>
<evidence type="ECO:0000313" key="5">
    <source>
        <dbReference type="EMBL" id="OHX68589.1"/>
    </source>
</evidence>
<evidence type="ECO:0000313" key="6">
    <source>
        <dbReference type="Proteomes" id="UP000179797"/>
    </source>
</evidence>
<dbReference type="SUPFAM" id="SSF53474">
    <property type="entry name" value="alpha/beta-Hydrolases"/>
    <property type="match status" value="1"/>
</dbReference>
<dbReference type="FunFam" id="3.40.50.1820:FF:000003">
    <property type="entry name" value="Dipeptidyl peptidase 4"/>
    <property type="match status" value="1"/>
</dbReference>
<feature type="signal peptide" evidence="2">
    <location>
        <begin position="1"/>
        <end position="21"/>
    </location>
</feature>
<dbReference type="InterPro" id="IPR001375">
    <property type="entry name" value="Peptidase_S9_cat"/>
</dbReference>
<dbReference type="GO" id="GO:0008239">
    <property type="term" value="F:dipeptidyl-peptidase activity"/>
    <property type="evidence" value="ECO:0007669"/>
    <property type="project" value="TreeGrafter"/>
</dbReference>
<keyword evidence="6" id="KW-1185">Reference proteome</keyword>
<evidence type="ECO:0000259" key="4">
    <source>
        <dbReference type="Pfam" id="PF00930"/>
    </source>
</evidence>
<feature type="domain" description="Dipeptidylpeptidase IV N-terminal" evidence="4">
    <location>
        <begin position="92"/>
        <end position="434"/>
    </location>
</feature>
<dbReference type="Gene3D" id="2.140.10.30">
    <property type="entry name" value="Dipeptidylpeptidase IV, N-terminal domain"/>
    <property type="match status" value="1"/>
</dbReference>
<dbReference type="PANTHER" id="PTHR11731">
    <property type="entry name" value="PROTEASE FAMILY S9B,C DIPEPTIDYL-PEPTIDASE IV-RELATED"/>
    <property type="match status" value="1"/>
</dbReference>
<protein>
    <submittedName>
        <fullName evidence="5">S9 family peptidase</fullName>
    </submittedName>
</protein>
<feature type="domain" description="Peptidase S9 prolyl oligopeptidase catalytic" evidence="3">
    <location>
        <begin position="529"/>
        <end position="723"/>
    </location>
</feature>
<dbReference type="EMBL" id="JRYR02000001">
    <property type="protein sequence ID" value="OHX68589.1"/>
    <property type="molecule type" value="Genomic_DNA"/>
</dbReference>
<dbReference type="PANTHER" id="PTHR11731:SF193">
    <property type="entry name" value="DIPEPTIDYL PEPTIDASE 9"/>
    <property type="match status" value="1"/>
</dbReference>
<dbReference type="AlphaFoldDB" id="A0A1S1Z5L7"/>